<dbReference type="InterPro" id="IPR011032">
    <property type="entry name" value="GroES-like_sf"/>
</dbReference>
<evidence type="ECO:0000313" key="18">
    <source>
        <dbReference type="EMBL" id="CAD6192537.1"/>
    </source>
</evidence>
<dbReference type="SUPFAM" id="SSF54928">
    <property type="entry name" value="RNA-binding domain, RBD"/>
    <property type="match status" value="1"/>
</dbReference>
<keyword evidence="7" id="KW-0560">Oxidoreductase</keyword>
<dbReference type="FunFam" id="3.40.50.720:FF:000112">
    <property type="entry name" value="Enoyl-[acyl-carrier-protein] reductase 1, mitochondrial"/>
    <property type="match status" value="1"/>
</dbReference>
<keyword evidence="5" id="KW-0521">NADP</keyword>
<dbReference type="Pfam" id="PF08240">
    <property type="entry name" value="ADH_N"/>
    <property type="match status" value="1"/>
</dbReference>
<comment type="subcellular location">
    <subcellularLocation>
        <location evidence="1">Mitochondrion</location>
    </subcellularLocation>
</comment>
<evidence type="ECO:0000256" key="1">
    <source>
        <dbReference type="ARBA" id="ARBA00004173"/>
    </source>
</evidence>
<comment type="similarity">
    <text evidence="2">Belongs to the zinc-containing alcohol dehydrogenase family. Quinone oxidoreductase subfamily.</text>
</comment>
<dbReference type="Proteomes" id="UP000835052">
    <property type="component" value="Unassembled WGS sequence"/>
</dbReference>
<dbReference type="GO" id="GO:0141148">
    <property type="term" value="F:enoyl-[acyl-carrier-protein] reductase (NADPH) activity"/>
    <property type="evidence" value="ECO:0007669"/>
    <property type="project" value="UniProtKB-EC"/>
</dbReference>
<evidence type="ECO:0000256" key="5">
    <source>
        <dbReference type="ARBA" id="ARBA00022857"/>
    </source>
</evidence>
<accession>A0A8S1HB21</accession>
<evidence type="ECO:0000256" key="15">
    <source>
        <dbReference type="PROSITE-ProRule" id="PRU00176"/>
    </source>
</evidence>
<feature type="compositionally biased region" description="Basic residues" evidence="16">
    <location>
        <begin position="235"/>
        <end position="257"/>
    </location>
</feature>
<dbReference type="EC" id="1.3.1.104" evidence="11"/>
<name>A0A8S1HB21_9PELO</name>
<dbReference type="InterPro" id="IPR051034">
    <property type="entry name" value="Mito_Enoyl-ACP_Reductase"/>
</dbReference>
<dbReference type="Pfam" id="PF00076">
    <property type="entry name" value="RRM_1"/>
    <property type="match status" value="1"/>
</dbReference>
<evidence type="ECO:0000256" key="10">
    <source>
        <dbReference type="ARBA" id="ARBA00023160"/>
    </source>
</evidence>
<keyword evidence="8" id="KW-0443">Lipid metabolism</keyword>
<dbReference type="SMART" id="SM00829">
    <property type="entry name" value="PKS_ER"/>
    <property type="match status" value="1"/>
</dbReference>
<evidence type="ECO:0000256" key="16">
    <source>
        <dbReference type="SAM" id="MobiDB-lite"/>
    </source>
</evidence>
<evidence type="ECO:0000256" key="11">
    <source>
        <dbReference type="ARBA" id="ARBA00038963"/>
    </source>
</evidence>
<dbReference type="InterPro" id="IPR012677">
    <property type="entry name" value="Nucleotide-bd_a/b_plait_sf"/>
</dbReference>
<keyword evidence="15" id="KW-0694">RNA-binding</keyword>
<reference evidence="18" key="1">
    <citation type="submission" date="2020-10" db="EMBL/GenBank/DDBJ databases">
        <authorList>
            <person name="Kikuchi T."/>
        </authorList>
    </citation>
    <scope>NUCLEOTIDE SEQUENCE</scope>
    <source>
        <strain evidence="18">NKZ352</strain>
    </source>
</reference>
<dbReference type="InterPro" id="IPR035979">
    <property type="entry name" value="RBD_domain_sf"/>
</dbReference>
<dbReference type="OrthoDB" id="7482721at2759"/>
<evidence type="ECO:0000256" key="9">
    <source>
        <dbReference type="ARBA" id="ARBA00023128"/>
    </source>
</evidence>
<evidence type="ECO:0000256" key="3">
    <source>
        <dbReference type="ARBA" id="ARBA00022516"/>
    </source>
</evidence>
<dbReference type="CDD" id="cd08290">
    <property type="entry name" value="ETR"/>
    <property type="match status" value="1"/>
</dbReference>
<evidence type="ECO:0000313" key="19">
    <source>
        <dbReference type="Proteomes" id="UP000835052"/>
    </source>
</evidence>
<dbReference type="GO" id="GO:0003723">
    <property type="term" value="F:RNA binding"/>
    <property type="evidence" value="ECO:0007669"/>
    <property type="project" value="UniProtKB-UniRule"/>
</dbReference>
<dbReference type="InterPro" id="IPR013149">
    <property type="entry name" value="ADH-like_C"/>
</dbReference>
<organism evidence="18 19">
    <name type="scientific">Caenorhabditis auriculariae</name>
    <dbReference type="NCBI Taxonomy" id="2777116"/>
    <lineage>
        <taxon>Eukaryota</taxon>
        <taxon>Metazoa</taxon>
        <taxon>Ecdysozoa</taxon>
        <taxon>Nematoda</taxon>
        <taxon>Chromadorea</taxon>
        <taxon>Rhabditida</taxon>
        <taxon>Rhabditina</taxon>
        <taxon>Rhabditomorpha</taxon>
        <taxon>Rhabditoidea</taxon>
        <taxon>Rhabditidae</taxon>
        <taxon>Peloderinae</taxon>
        <taxon>Caenorhabditis</taxon>
    </lineage>
</organism>
<dbReference type="EMBL" id="CAJGYM010000028">
    <property type="protein sequence ID" value="CAD6192537.1"/>
    <property type="molecule type" value="Genomic_DNA"/>
</dbReference>
<evidence type="ECO:0000256" key="4">
    <source>
        <dbReference type="ARBA" id="ARBA00022832"/>
    </source>
</evidence>
<dbReference type="PANTHER" id="PTHR43981">
    <property type="entry name" value="ENOYL-[ACYL-CARRIER-PROTEIN] REDUCTASE, MITOCHONDRIAL"/>
    <property type="match status" value="1"/>
</dbReference>
<dbReference type="InterPro" id="IPR036291">
    <property type="entry name" value="NAD(P)-bd_dom_sf"/>
</dbReference>
<dbReference type="AlphaFoldDB" id="A0A8S1HB21"/>
<dbReference type="Gene3D" id="3.30.70.330">
    <property type="match status" value="1"/>
</dbReference>
<evidence type="ECO:0000256" key="2">
    <source>
        <dbReference type="ARBA" id="ARBA00010371"/>
    </source>
</evidence>
<comment type="catalytic activity">
    <reaction evidence="14">
        <text>a 2,3-saturated acyl-[ACP] + NADP(+) = a (2E)-enoyl-[ACP] + NADPH + H(+)</text>
        <dbReference type="Rhea" id="RHEA:22564"/>
        <dbReference type="Rhea" id="RHEA-COMP:9925"/>
        <dbReference type="Rhea" id="RHEA-COMP:9926"/>
        <dbReference type="ChEBI" id="CHEBI:15378"/>
        <dbReference type="ChEBI" id="CHEBI:57783"/>
        <dbReference type="ChEBI" id="CHEBI:58349"/>
        <dbReference type="ChEBI" id="CHEBI:78784"/>
        <dbReference type="ChEBI" id="CHEBI:78785"/>
        <dbReference type="EC" id="1.3.1.104"/>
    </reaction>
</comment>
<dbReference type="InterPro" id="IPR000504">
    <property type="entry name" value="RRM_dom"/>
</dbReference>
<keyword evidence="9" id="KW-0496">Mitochondrion</keyword>
<feature type="compositionally biased region" description="Basic and acidic residues" evidence="16">
    <location>
        <begin position="321"/>
        <end position="335"/>
    </location>
</feature>
<evidence type="ECO:0000259" key="17">
    <source>
        <dbReference type="PROSITE" id="PS50102"/>
    </source>
</evidence>
<feature type="region of interest" description="Disordered" evidence="16">
    <location>
        <begin position="224"/>
        <end position="367"/>
    </location>
</feature>
<dbReference type="InterPro" id="IPR020843">
    <property type="entry name" value="ER"/>
</dbReference>
<dbReference type="InterPro" id="IPR013154">
    <property type="entry name" value="ADH-like_N"/>
</dbReference>
<dbReference type="Gene3D" id="3.90.180.10">
    <property type="entry name" value="Medium-chain alcohol dehydrogenases, catalytic domain"/>
    <property type="match status" value="1"/>
</dbReference>
<keyword evidence="19" id="KW-1185">Reference proteome</keyword>
<evidence type="ECO:0000256" key="14">
    <source>
        <dbReference type="ARBA" id="ARBA00048843"/>
    </source>
</evidence>
<keyword evidence="4" id="KW-0276">Fatty acid metabolism</keyword>
<evidence type="ECO:0000256" key="6">
    <source>
        <dbReference type="ARBA" id="ARBA00022946"/>
    </source>
</evidence>
<proteinExistence type="inferred from homology"/>
<dbReference type="SUPFAM" id="SSF50129">
    <property type="entry name" value="GroES-like"/>
    <property type="match status" value="1"/>
</dbReference>
<feature type="region of interest" description="Disordered" evidence="16">
    <location>
        <begin position="383"/>
        <end position="424"/>
    </location>
</feature>
<dbReference type="SUPFAM" id="SSF51735">
    <property type="entry name" value="NAD(P)-binding Rossmann-fold domains"/>
    <property type="match status" value="1"/>
</dbReference>
<protein>
    <recommendedName>
        <fullName evidence="12">Enoyl-[acyl-carrier-protein] reductase, mitochondrial</fullName>
        <ecNumber evidence="11">1.3.1.104</ecNumber>
    </recommendedName>
    <alternativeName>
        <fullName evidence="13">2-enoyl thioester reductase</fullName>
    </alternativeName>
</protein>
<keyword evidence="6" id="KW-0809">Transit peptide</keyword>
<dbReference type="Gene3D" id="3.40.50.720">
    <property type="entry name" value="NAD(P)-binding Rossmann-like Domain"/>
    <property type="match status" value="1"/>
</dbReference>
<feature type="compositionally biased region" description="Basic and acidic residues" evidence="16">
    <location>
        <begin position="349"/>
        <end position="367"/>
    </location>
</feature>
<feature type="compositionally biased region" description="Basic residues" evidence="16">
    <location>
        <begin position="303"/>
        <end position="320"/>
    </location>
</feature>
<dbReference type="Pfam" id="PF00107">
    <property type="entry name" value="ADH_zinc_N"/>
    <property type="match status" value="1"/>
</dbReference>
<dbReference type="PROSITE" id="PS50102">
    <property type="entry name" value="RRM"/>
    <property type="match status" value="1"/>
</dbReference>
<dbReference type="PANTHER" id="PTHR43981:SF2">
    <property type="entry name" value="ENOYL-[ACYL-CARRIER-PROTEIN] REDUCTASE, MITOCHONDRIAL"/>
    <property type="match status" value="1"/>
</dbReference>
<dbReference type="GO" id="GO:0005739">
    <property type="term" value="C:mitochondrion"/>
    <property type="evidence" value="ECO:0007669"/>
    <property type="project" value="UniProtKB-SubCell"/>
</dbReference>
<dbReference type="GO" id="GO:0006633">
    <property type="term" value="P:fatty acid biosynthetic process"/>
    <property type="evidence" value="ECO:0007669"/>
    <property type="project" value="UniProtKB-KW"/>
</dbReference>
<feature type="compositionally biased region" description="Basic and acidic residues" evidence="16">
    <location>
        <begin position="383"/>
        <end position="403"/>
    </location>
</feature>
<feature type="domain" description="RRM" evidence="17">
    <location>
        <begin position="125"/>
        <end position="202"/>
    </location>
</feature>
<evidence type="ECO:0000256" key="13">
    <source>
        <dbReference type="ARBA" id="ARBA00042123"/>
    </source>
</evidence>
<keyword evidence="10" id="KW-0275">Fatty acid biosynthesis</keyword>
<comment type="caution">
    <text evidence="18">The sequence shown here is derived from an EMBL/GenBank/DDBJ whole genome shotgun (WGS) entry which is preliminary data.</text>
</comment>
<feature type="compositionally biased region" description="Basic residues" evidence="16">
    <location>
        <begin position="336"/>
        <end position="348"/>
    </location>
</feature>
<dbReference type="SMART" id="SM00360">
    <property type="entry name" value="RRM"/>
    <property type="match status" value="1"/>
</dbReference>
<feature type="compositionally biased region" description="Basic and acidic residues" evidence="16">
    <location>
        <begin position="274"/>
        <end position="302"/>
    </location>
</feature>
<gene>
    <name evidence="18" type="ORF">CAUJ_LOCUS8456</name>
</gene>
<sequence>MKVFPSEHHITSATTSKVAFIKFDDERSVEVGQHLTSTVLIDQALVCVPYLQPTIPNEEAFLNSGGSISAGQRQLPPHVVNKIQDVGDGTTVLLTVDPTLEQLGVPSYPSLPGDTDLGKVEEIRRTIYVGNLPKGVDGKTVLDFFNNYMGEVMYIRFTGGPETLPCAYAYVEFSQQSSIPIALQNNGIEFDGRPLRIQHSRVAIIKPQQKTADQALEEVEEAIRMGKTGAERARSRSPRRRRSPSPKKRSPRRRSRSRERERRRSRDRKRSRSRSKDKVSRRSRSRDKDRKRSRSRDRDRDSKRRSKSRDRRRRSRSRDKKRPDRDRSRSKDRKREKERKRSRSKSRDRKKEKEVKKDVKKEKKDDDSEDEILLREKLLEKAAARKKVKDSSDSEWEEAKSEQKGSNGTSKEKSKIKNERKRRHSMLRLTSLRRLGTRFWSTRQLVYEGYDDPAKAISIKSVTLPSQLCENEVLVNWIAAPINPADLNQIQGVYPVKPKLPAIGGNEGVGRVEKVGSSIKSLNIGDHVIPSCSGLGTWRELGLHTIDDVFPIDNSIPVEFAATLQVNPPTAYRMLKDFVDLKAGDTVIQNGGNSAVGRQVIQICRVRGLKSVSVVRKRENFDALVDDLKKLGADEVITEDDLFSRKRKFSGVRLALNCVGGRSSLFLASLLDDGGCMVTYGGMSKQPVQCPTGPLIFKDIRLQGFWMSRWYGLEKNVEERKHMYKELGEWMKSGEIQHSEYERRDIGDFRAALDDASSKFDKKQLKSTLILLLI</sequence>
<evidence type="ECO:0000256" key="8">
    <source>
        <dbReference type="ARBA" id="ARBA00023098"/>
    </source>
</evidence>
<feature type="compositionally biased region" description="Basic and acidic residues" evidence="16">
    <location>
        <begin position="224"/>
        <end position="234"/>
    </location>
</feature>
<keyword evidence="3" id="KW-0444">Lipid biosynthesis</keyword>
<evidence type="ECO:0000256" key="7">
    <source>
        <dbReference type="ARBA" id="ARBA00023002"/>
    </source>
</evidence>
<evidence type="ECO:0000256" key="12">
    <source>
        <dbReference type="ARBA" id="ARBA00041058"/>
    </source>
</evidence>